<reference evidence="1 2" key="1">
    <citation type="journal article" date="2021" name="Elife">
        <title>Chloroplast acquisition without the gene transfer in kleptoplastic sea slugs, Plakobranchus ocellatus.</title>
        <authorList>
            <person name="Maeda T."/>
            <person name="Takahashi S."/>
            <person name="Yoshida T."/>
            <person name="Shimamura S."/>
            <person name="Takaki Y."/>
            <person name="Nagai Y."/>
            <person name="Toyoda A."/>
            <person name="Suzuki Y."/>
            <person name="Arimoto A."/>
            <person name="Ishii H."/>
            <person name="Satoh N."/>
            <person name="Nishiyama T."/>
            <person name="Hasebe M."/>
            <person name="Maruyama T."/>
            <person name="Minagawa J."/>
            <person name="Obokata J."/>
            <person name="Shigenobu S."/>
        </authorList>
    </citation>
    <scope>NUCLEOTIDE SEQUENCE [LARGE SCALE GENOMIC DNA]</scope>
</reference>
<proteinExistence type="predicted"/>
<accession>A0AAV4GZG4</accession>
<dbReference type="EMBL" id="BMAT01012375">
    <property type="protein sequence ID" value="GFR90844.1"/>
    <property type="molecule type" value="Genomic_DNA"/>
</dbReference>
<evidence type="ECO:0000313" key="1">
    <source>
        <dbReference type="EMBL" id="GFR90844.1"/>
    </source>
</evidence>
<dbReference type="AlphaFoldDB" id="A0AAV4GZG4"/>
<sequence length="94" mass="10986">MWRWIGLTSRKPRQCITRHRLVRNPQGCRARRRPTITWRRETDADMASAEKTWKELEGIGCVEDLCWRPVLPGKLKGEEELTVRAPCSQLLNVS</sequence>
<organism evidence="1 2">
    <name type="scientific">Elysia marginata</name>
    <dbReference type="NCBI Taxonomy" id="1093978"/>
    <lineage>
        <taxon>Eukaryota</taxon>
        <taxon>Metazoa</taxon>
        <taxon>Spiralia</taxon>
        <taxon>Lophotrochozoa</taxon>
        <taxon>Mollusca</taxon>
        <taxon>Gastropoda</taxon>
        <taxon>Heterobranchia</taxon>
        <taxon>Euthyneura</taxon>
        <taxon>Panpulmonata</taxon>
        <taxon>Sacoglossa</taxon>
        <taxon>Placobranchoidea</taxon>
        <taxon>Plakobranchidae</taxon>
        <taxon>Elysia</taxon>
    </lineage>
</organism>
<name>A0AAV4GZG4_9GAST</name>
<dbReference type="Proteomes" id="UP000762676">
    <property type="component" value="Unassembled WGS sequence"/>
</dbReference>
<evidence type="ECO:0000313" key="2">
    <source>
        <dbReference type="Proteomes" id="UP000762676"/>
    </source>
</evidence>
<gene>
    <name evidence="1" type="ORF">ElyMa_006160000</name>
</gene>
<comment type="caution">
    <text evidence="1">The sequence shown here is derived from an EMBL/GenBank/DDBJ whole genome shotgun (WGS) entry which is preliminary data.</text>
</comment>
<protein>
    <submittedName>
        <fullName evidence="1">Uncharacterized protein</fullName>
    </submittedName>
</protein>
<keyword evidence="2" id="KW-1185">Reference proteome</keyword>